<dbReference type="Proteomes" id="UP001408356">
    <property type="component" value="Unassembled WGS sequence"/>
</dbReference>
<dbReference type="GO" id="GO:0016746">
    <property type="term" value="F:acyltransferase activity"/>
    <property type="evidence" value="ECO:0007669"/>
    <property type="project" value="UniProtKB-KW"/>
</dbReference>
<dbReference type="EMBL" id="JARVKF010000010">
    <property type="protein sequence ID" value="KAK9425918.1"/>
    <property type="molecule type" value="Genomic_DNA"/>
</dbReference>
<dbReference type="PANTHER" id="PTHR36927">
    <property type="entry name" value="BLR4337 PROTEIN"/>
    <property type="match status" value="1"/>
</dbReference>
<name>A0ABR2VG75_9PEZI</name>
<protein>
    <submittedName>
        <fullName evidence="3">Acyltransferase 3</fullName>
    </submittedName>
</protein>
<accession>A0ABR2VG75</accession>
<keyword evidence="4" id="KW-1185">Reference proteome</keyword>
<keyword evidence="1" id="KW-0812">Transmembrane</keyword>
<keyword evidence="1" id="KW-1133">Transmembrane helix</keyword>
<keyword evidence="3" id="KW-0808">Transferase</keyword>
<keyword evidence="3" id="KW-0012">Acyltransferase</keyword>
<gene>
    <name evidence="3" type="ORF">SUNI508_12811</name>
</gene>
<feature type="transmembrane region" description="Helical" evidence="1">
    <location>
        <begin position="144"/>
        <end position="161"/>
    </location>
</feature>
<feature type="transmembrane region" description="Helical" evidence="1">
    <location>
        <begin position="187"/>
        <end position="205"/>
    </location>
</feature>
<dbReference type="PANTHER" id="PTHR36927:SF4">
    <property type="entry name" value="BLR5718 PROTEIN"/>
    <property type="match status" value="1"/>
</dbReference>
<evidence type="ECO:0000313" key="4">
    <source>
        <dbReference type="Proteomes" id="UP001408356"/>
    </source>
</evidence>
<evidence type="ECO:0000259" key="2">
    <source>
        <dbReference type="Pfam" id="PF01757"/>
    </source>
</evidence>
<evidence type="ECO:0000256" key="1">
    <source>
        <dbReference type="SAM" id="Phobius"/>
    </source>
</evidence>
<proteinExistence type="predicted"/>
<feature type="transmembrane region" description="Helical" evidence="1">
    <location>
        <begin position="96"/>
        <end position="118"/>
    </location>
</feature>
<reference evidence="3 4" key="1">
    <citation type="journal article" date="2024" name="J. Plant Pathol.">
        <title>Sequence and assembly of the genome of Seiridium unicorne, isolate CBS 538.82, causal agent of cypress canker disease.</title>
        <authorList>
            <person name="Scali E."/>
            <person name="Rocca G.D."/>
            <person name="Danti R."/>
            <person name="Garbelotto M."/>
            <person name="Barberini S."/>
            <person name="Baroncelli R."/>
            <person name="Emiliani G."/>
        </authorList>
    </citation>
    <scope>NUCLEOTIDE SEQUENCE [LARGE SCALE GENOMIC DNA]</scope>
    <source>
        <strain evidence="3 4">BM-138-508</strain>
    </source>
</reference>
<sequence>MATSNNIISLRRHDLDNLRTFLTSLVTVHHTSITYSGTGAWPFKSAIFADKSALILGFNMFNQSFFMGLFFWISGRVSAQSLEKSPHIGGFIRIKIMRLGVPTLLYTLVVTPLVRFMVLSSWDADYVRTFLQHYYTTLRSVRGPIWYTATLLSFDIIAACIRKASGSTEKKAVNSNRGIIYEQLKRYGWLAVAVCSFLSKAYFPFGTMLPIIGIQPTYAFQYIYAYTLGYLSQSYGDQTMKGAFDPSPTPVKVRGTKDEKIHEVQTSSGLSLPIAVVISLLSINLIFLPRYLDSVDWLRETMAQLFGGWTMPSLLYVFWNEFSFHLVGPALMSYFQQWYNKPTILSTWNARYSYAAFLVHEPLSVVMEILVEKALLPVLATDFWMKSQIWQNIGPAVMTVSVGLTSAWASSFAGKKLLEWIPSLKKII</sequence>
<comment type="caution">
    <text evidence="3">The sequence shown here is derived from an EMBL/GenBank/DDBJ whole genome shotgun (WGS) entry which is preliminary data.</text>
</comment>
<organism evidence="3 4">
    <name type="scientific">Seiridium unicorne</name>
    <dbReference type="NCBI Taxonomy" id="138068"/>
    <lineage>
        <taxon>Eukaryota</taxon>
        <taxon>Fungi</taxon>
        <taxon>Dikarya</taxon>
        <taxon>Ascomycota</taxon>
        <taxon>Pezizomycotina</taxon>
        <taxon>Sordariomycetes</taxon>
        <taxon>Xylariomycetidae</taxon>
        <taxon>Amphisphaeriales</taxon>
        <taxon>Sporocadaceae</taxon>
        <taxon>Seiridium</taxon>
    </lineage>
</organism>
<feature type="transmembrane region" description="Helical" evidence="1">
    <location>
        <begin position="21"/>
        <end position="41"/>
    </location>
</feature>
<feature type="transmembrane region" description="Helical" evidence="1">
    <location>
        <begin position="53"/>
        <end position="75"/>
    </location>
</feature>
<feature type="domain" description="Acyltransferase 3" evidence="2">
    <location>
        <begin position="13"/>
        <end position="405"/>
    </location>
</feature>
<evidence type="ECO:0000313" key="3">
    <source>
        <dbReference type="EMBL" id="KAK9425918.1"/>
    </source>
</evidence>
<dbReference type="Pfam" id="PF01757">
    <property type="entry name" value="Acyl_transf_3"/>
    <property type="match status" value="1"/>
</dbReference>
<keyword evidence="1" id="KW-0472">Membrane</keyword>
<feature type="transmembrane region" description="Helical" evidence="1">
    <location>
        <begin position="314"/>
        <end position="335"/>
    </location>
</feature>
<dbReference type="InterPro" id="IPR002656">
    <property type="entry name" value="Acyl_transf_3_dom"/>
</dbReference>
<feature type="transmembrane region" description="Helical" evidence="1">
    <location>
        <begin position="270"/>
        <end position="292"/>
    </location>
</feature>
<dbReference type="InterPro" id="IPR050623">
    <property type="entry name" value="Glucan_succinyl_AcylTrfase"/>
</dbReference>